<keyword evidence="4" id="KW-0472">Membrane</keyword>
<evidence type="ECO:0000313" key="8">
    <source>
        <dbReference type="Proteomes" id="UP000053958"/>
    </source>
</evidence>
<keyword evidence="3" id="KW-1133">Transmembrane helix</keyword>
<dbReference type="OrthoDB" id="342281at2759"/>
<comment type="caution">
    <text evidence="7">The sequence shown here is derived from an EMBL/GenBank/DDBJ whole genome shotgun (WGS) entry which is preliminary data.</text>
</comment>
<organism evidence="7 8">
    <name type="scientific">Rasamsonia emersonii (strain ATCC 16479 / CBS 393.64 / IMI 116815)</name>
    <dbReference type="NCBI Taxonomy" id="1408163"/>
    <lineage>
        <taxon>Eukaryota</taxon>
        <taxon>Fungi</taxon>
        <taxon>Dikarya</taxon>
        <taxon>Ascomycota</taxon>
        <taxon>Pezizomycotina</taxon>
        <taxon>Eurotiomycetes</taxon>
        <taxon>Eurotiomycetidae</taxon>
        <taxon>Eurotiales</taxon>
        <taxon>Trichocomaceae</taxon>
        <taxon>Rasamsonia</taxon>
    </lineage>
</organism>
<dbReference type="EMBL" id="LASV01000075">
    <property type="protein sequence ID" value="KKA24100.1"/>
    <property type="molecule type" value="Genomic_DNA"/>
</dbReference>
<evidence type="ECO:0000313" key="7">
    <source>
        <dbReference type="EMBL" id="KKA24100.1"/>
    </source>
</evidence>
<feature type="non-terminal residue" evidence="7">
    <location>
        <position position="1"/>
    </location>
</feature>
<accession>A0A0F4Z153</accession>
<dbReference type="Gene3D" id="2.60.120.260">
    <property type="entry name" value="Galactose-binding domain-like"/>
    <property type="match status" value="1"/>
</dbReference>
<dbReference type="PROSITE" id="PS51469">
    <property type="entry name" value="SUN"/>
    <property type="match status" value="1"/>
</dbReference>
<dbReference type="RefSeq" id="XP_013330712.1">
    <property type="nucleotide sequence ID" value="XM_013475258.1"/>
</dbReference>
<feature type="region of interest" description="Disordered" evidence="5">
    <location>
        <begin position="155"/>
        <end position="175"/>
    </location>
</feature>
<dbReference type="Proteomes" id="UP000053958">
    <property type="component" value="Unassembled WGS sequence"/>
</dbReference>
<evidence type="ECO:0000256" key="5">
    <source>
        <dbReference type="SAM" id="MobiDB-lite"/>
    </source>
</evidence>
<feature type="domain" description="SUN" evidence="6">
    <location>
        <begin position="14"/>
        <end position="285"/>
    </location>
</feature>
<proteinExistence type="predicted"/>
<evidence type="ECO:0000256" key="4">
    <source>
        <dbReference type="ARBA" id="ARBA00023136"/>
    </source>
</evidence>
<dbReference type="GO" id="GO:0043495">
    <property type="term" value="F:protein-membrane adaptor activity"/>
    <property type="evidence" value="ECO:0007669"/>
    <property type="project" value="TreeGrafter"/>
</dbReference>
<keyword evidence="8" id="KW-1185">Reference proteome</keyword>
<comment type="subcellular location">
    <subcellularLocation>
        <location evidence="1">Membrane</location>
    </subcellularLocation>
</comment>
<keyword evidence="2" id="KW-0812">Transmembrane</keyword>
<evidence type="ECO:0000259" key="6">
    <source>
        <dbReference type="PROSITE" id="PS51469"/>
    </source>
</evidence>
<evidence type="ECO:0000256" key="3">
    <source>
        <dbReference type="ARBA" id="ARBA00022989"/>
    </source>
</evidence>
<dbReference type="PANTHER" id="PTHR12911:SF8">
    <property type="entry name" value="KLAROID PROTEIN-RELATED"/>
    <property type="match status" value="1"/>
</dbReference>
<dbReference type="AlphaFoldDB" id="A0A0F4Z153"/>
<sequence length="356" mass="38935">DRTDRINFLSLGMGTVIDPSLTSPSIGRKRTLARRLYGYVTGDHVPLPNPPDTALKPWDGVGDCWCSVPSNAGLAQMAILLGQRAVPEEVVVEHIPKGASPDPDIAPREMELWAQFKPHHGPVAATTAVTSDSSPVASPPPSRFRPSFLGRFFSSSRSSPTNSTPSPSATLASSPLSLSSLHDTILETLHRAYPNEPEAAYSNDALLGPSFFRVGKWQYDRDGEPVQRFTLNAIVDQPTLRVDKVEAVWACVVGILPSQDWFASIAGGVPTLCTLYSFFNFKDWTTVDWTAGFWRQGWRFSVAKDPLLLDSYGVLFIQDKIFNSWSIMDGAFFSFAPIISSISVASNIQAINKSDT</sequence>
<evidence type="ECO:0000256" key="1">
    <source>
        <dbReference type="ARBA" id="ARBA00004370"/>
    </source>
</evidence>
<dbReference type="InterPro" id="IPR012919">
    <property type="entry name" value="SUN_dom"/>
</dbReference>
<reference evidence="7 8" key="1">
    <citation type="submission" date="2015-04" db="EMBL/GenBank/DDBJ databases">
        <authorList>
            <person name="Heijne W.H."/>
            <person name="Fedorova N.D."/>
            <person name="Nierman W.C."/>
            <person name="Vollebregt A.W."/>
            <person name="Zhao Z."/>
            <person name="Wu L."/>
            <person name="Kumar M."/>
            <person name="Stam H."/>
            <person name="van den Berg M.A."/>
            <person name="Pel H.J."/>
        </authorList>
    </citation>
    <scope>NUCLEOTIDE SEQUENCE [LARGE SCALE GENOMIC DNA]</scope>
    <source>
        <strain evidence="7 8">CBS 393.64</strain>
    </source>
</reference>
<dbReference type="InterPro" id="IPR045119">
    <property type="entry name" value="SUN1-5"/>
</dbReference>
<dbReference type="PANTHER" id="PTHR12911">
    <property type="entry name" value="SAD1/UNC-84-LIKE PROTEIN-RELATED"/>
    <property type="match status" value="1"/>
</dbReference>
<name>A0A0F4Z153_RASE3</name>
<dbReference type="GeneID" id="25314263"/>
<evidence type="ECO:0000256" key="2">
    <source>
        <dbReference type="ARBA" id="ARBA00022692"/>
    </source>
</evidence>
<dbReference type="STRING" id="1408163.A0A0F4Z153"/>
<gene>
    <name evidence="7" type="ORF">T310_1912</name>
</gene>
<protein>
    <recommendedName>
        <fullName evidence="6">SUN domain-containing protein</fullName>
    </recommendedName>
</protein>
<dbReference type="GO" id="GO:0034993">
    <property type="term" value="C:meiotic nuclear membrane microtubule tethering complex"/>
    <property type="evidence" value="ECO:0007669"/>
    <property type="project" value="TreeGrafter"/>
</dbReference>